<sequence>MPDKFADLRGLRLAVLAPISWPVPPPGYGPWEQVSYNIAQGMRARGLDVTLYAAGNSHFEGRLRSVLPISLNEDRALDGNVFEGIHIGTLFEEAERFDLIHNNFDWKPMTYALARTSPPMLTTIHGFSQPQILAAYYACAHRSFFTSISDADRDPGLRYLGTTYNGIDASQFTFRDAPGDYLLFIGRFHPEKGTHLAIEIAKRAGMRIKLAGIPHDERYFDELVSPHIDGDAVEFLGEVRGARRDEVLGGALALVHMTTRPERFGLTLVEAMACGTPVLGARMGSIPEIVRDGMTGILCDDLDAAVAAVPNLHRIDRALCRKHVETNFSVERMVDRYLDAYRIALRERLPGAPSALEAAARKHDWWDRPMAFTDIPTRPPSLHFDE</sequence>
<dbReference type="InterPro" id="IPR028098">
    <property type="entry name" value="Glyco_trans_4-like_N"/>
</dbReference>
<gene>
    <name evidence="3" type="ORF">CARN4_2024</name>
</gene>
<name>E6Q3E8_9ZZZZ</name>
<dbReference type="InterPro" id="IPR001296">
    <property type="entry name" value="Glyco_trans_1"/>
</dbReference>
<dbReference type="Pfam" id="PF00534">
    <property type="entry name" value="Glycos_transf_1"/>
    <property type="match status" value="1"/>
</dbReference>
<protein>
    <submittedName>
        <fullName evidence="3">Uncharacterized protein</fullName>
    </submittedName>
</protein>
<dbReference type="SUPFAM" id="SSF53756">
    <property type="entry name" value="UDP-Glycosyltransferase/glycogen phosphorylase"/>
    <property type="match status" value="1"/>
</dbReference>
<dbReference type="Gene3D" id="3.40.50.2000">
    <property type="entry name" value="Glycogen Phosphorylase B"/>
    <property type="match status" value="2"/>
</dbReference>
<reference evidence="3" key="1">
    <citation type="submission" date="2009-10" db="EMBL/GenBank/DDBJ databases">
        <title>Diversity of trophic interactions inside an arsenic-rich microbial ecosystem.</title>
        <authorList>
            <person name="Bertin P.N."/>
            <person name="Heinrich-Salmeron A."/>
            <person name="Pelletier E."/>
            <person name="Goulhen-Chollet F."/>
            <person name="Arsene-Ploetze F."/>
            <person name="Gallien S."/>
            <person name="Calteau A."/>
            <person name="Vallenet D."/>
            <person name="Casiot C."/>
            <person name="Chane-Woon-Ming B."/>
            <person name="Giloteaux L."/>
            <person name="Barakat M."/>
            <person name="Bonnefoy V."/>
            <person name="Bruneel O."/>
            <person name="Chandler M."/>
            <person name="Cleiss J."/>
            <person name="Duran R."/>
            <person name="Elbaz-Poulichet F."/>
            <person name="Fonknechten N."/>
            <person name="Lauga B."/>
            <person name="Mornico D."/>
            <person name="Ortet P."/>
            <person name="Schaeffer C."/>
            <person name="Siguier P."/>
            <person name="Alexander Thil Smith A."/>
            <person name="Van Dorsselaer A."/>
            <person name="Weissenbach J."/>
            <person name="Medigue C."/>
            <person name="Le Paslier D."/>
        </authorList>
    </citation>
    <scope>NUCLEOTIDE SEQUENCE</scope>
</reference>
<dbReference type="AlphaFoldDB" id="E6Q3E8"/>
<comment type="caution">
    <text evidence="3">The sequence shown here is derived from an EMBL/GenBank/DDBJ whole genome shotgun (WGS) entry which is preliminary data.</text>
</comment>
<dbReference type="PANTHER" id="PTHR12526">
    <property type="entry name" value="GLYCOSYLTRANSFERASE"/>
    <property type="match status" value="1"/>
</dbReference>
<feature type="domain" description="Glycosyl transferase family 1" evidence="1">
    <location>
        <begin position="180"/>
        <end position="304"/>
    </location>
</feature>
<evidence type="ECO:0000259" key="1">
    <source>
        <dbReference type="Pfam" id="PF00534"/>
    </source>
</evidence>
<evidence type="ECO:0000313" key="3">
    <source>
        <dbReference type="EMBL" id="CBI01709.1"/>
    </source>
</evidence>
<organism evidence="3">
    <name type="scientific">mine drainage metagenome</name>
    <dbReference type="NCBI Taxonomy" id="410659"/>
    <lineage>
        <taxon>unclassified sequences</taxon>
        <taxon>metagenomes</taxon>
        <taxon>ecological metagenomes</taxon>
    </lineage>
</organism>
<accession>E6Q3E8</accession>
<evidence type="ECO:0000259" key="2">
    <source>
        <dbReference type="Pfam" id="PF13439"/>
    </source>
</evidence>
<dbReference type="Pfam" id="PF13439">
    <property type="entry name" value="Glyco_transf_4"/>
    <property type="match status" value="1"/>
</dbReference>
<dbReference type="PANTHER" id="PTHR12526:SF595">
    <property type="entry name" value="BLL5217 PROTEIN"/>
    <property type="match status" value="1"/>
</dbReference>
<dbReference type="CDD" id="cd03802">
    <property type="entry name" value="GT4_AviGT4-like"/>
    <property type="match status" value="1"/>
</dbReference>
<proteinExistence type="predicted"/>
<feature type="domain" description="Glycosyltransferase subfamily 4-like N-terminal" evidence="2">
    <location>
        <begin position="32"/>
        <end position="135"/>
    </location>
</feature>
<dbReference type="EMBL" id="CABO01000022">
    <property type="protein sequence ID" value="CBI01709.1"/>
    <property type="molecule type" value="Genomic_DNA"/>
</dbReference>
<dbReference type="GO" id="GO:0016757">
    <property type="term" value="F:glycosyltransferase activity"/>
    <property type="evidence" value="ECO:0007669"/>
    <property type="project" value="InterPro"/>
</dbReference>